<evidence type="ECO:0000256" key="1">
    <source>
        <dbReference type="SAM" id="MobiDB-lite"/>
    </source>
</evidence>
<dbReference type="Proteomes" id="UP001379235">
    <property type="component" value="Unassembled WGS sequence"/>
</dbReference>
<dbReference type="EMBL" id="JBBHJY010000005">
    <property type="protein sequence ID" value="MEJ6010477.1"/>
    <property type="molecule type" value="Genomic_DNA"/>
</dbReference>
<gene>
    <name evidence="3" type="ORF">WG900_11165</name>
</gene>
<feature type="compositionally biased region" description="Low complexity" evidence="1">
    <location>
        <begin position="1"/>
        <end position="21"/>
    </location>
</feature>
<keyword evidence="4" id="KW-1185">Reference proteome</keyword>
<dbReference type="Pfam" id="PF18932">
    <property type="entry name" value="DUF5681"/>
    <property type="match status" value="1"/>
</dbReference>
<reference evidence="3 4" key="1">
    <citation type="submission" date="2024-03" db="EMBL/GenBank/DDBJ databases">
        <authorList>
            <person name="Jo J.-H."/>
        </authorList>
    </citation>
    <scope>NUCLEOTIDE SEQUENCE [LARGE SCALE GENOMIC DNA]</scope>
    <source>
        <strain evidence="3 4">AS3R-12</strain>
    </source>
</reference>
<evidence type="ECO:0000313" key="4">
    <source>
        <dbReference type="Proteomes" id="UP001379235"/>
    </source>
</evidence>
<name>A0ABU8S9C2_9SPHN</name>
<feature type="region of interest" description="Disordered" evidence="1">
    <location>
        <begin position="1"/>
        <end position="55"/>
    </location>
</feature>
<proteinExistence type="predicted"/>
<protein>
    <submittedName>
        <fullName evidence="3">DUF5681 domain-containing protein</fullName>
    </submittedName>
</protein>
<evidence type="ECO:0000313" key="3">
    <source>
        <dbReference type="EMBL" id="MEJ6010477.1"/>
    </source>
</evidence>
<organism evidence="3 4">
    <name type="scientific">Novosphingobium aquae</name>
    <dbReference type="NCBI Taxonomy" id="3133435"/>
    <lineage>
        <taxon>Bacteria</taxon>
        <taxon>Pseudomonadati</taxon>
        <taxon>Pseudomonadota</taxon>
        <taxon>Alphaproteobacteria</taxon>
        <taxon>Sphingomonadales</taxon>
        <taxon>Sphingomonadaceae</taxon>
        <taxon>Novosphingobium</taxon>
    </lineage>
</organism>
<sequence length="146" mass="16145">MSKSGPPSKPSKPVKSDQSSKWGKGKTDPDSWWQKGGPSPNPKGRPKGSKNQKTLYKEAFEVKITAQVDGQPKTMTKKELAYHQLAQKSASGDLNAFKIQKELDEKFDPPEVALPSPEESAADQATFEAWLALREKFKVFKKAPDS</sequence>
<feature type="domain" description="DUF5681" evidence="2">
    <location>
        <begin position="31"/>
        <end position="99"/>
    </location>
</feature>
<dbReference type="RefSeq" id="WP_339967150.1">
    <property type="nucleotide sequence ID" value="NZ_JBBHJY010000005.1"/>
</dbReference>
<evidence type="ECO:0000259" key="2">
    <source>
        <dbReference type="Pfam" id="PF18932"/>
    </source>
</evidence>
<dbReference type="InterPro" id="IPR043736">
    <property type="entry name" value="DUF5681"/>
</dbReference>
<accession>A0ABU8S9C2</accession>
<comment type="caution">
    <text evidence="3">The sequence shown here is derived from an EMBL/GenBank/DDBJ whole genome shotgun (WGS) entry which is preliminary data.</text>
</comment>